<evidence type="ECO:0000256" key="8">
    <source>
        <dbReference type="ARBA" id="ARBA00023198"/>
    </source>
</evidence>
<evidence type="ECO:0000256" key="6">
    <source>
        <dbReference type="ARBA" id="ARBA00022729"/>
    </source>
</evidence>
<sequence length="101" mass="11222">MKVFTAFLCLLLTASAFSPQAFAQPGAVPITCCFSMTSKKIPIQRLKSHRTITSSKCPQTAVVFKTKLDREICADPKKKWVQNSIKYLDQISQTTKPSSPL</sequence>
<comment type="similarity">
    <text evidence="2">Belongs to the intercrine beta (chemokine CC) family.</text>
</comment>
<dbReference type="GO" id="GO:0048020">
    <property type="term" value="F:CCR chemokine receptor binding"/>
    <property type="evidence" value="ECO:0007669"/>
    <property type="project" value="TreeGrafter"/>
</dbReference>
<name>A0A6P3FDM9_OCTDE</name>
<evidence type="ECO:0000313" key="11">
    <source>
        <dbReference type="Proteomes" id="UP000515203"/>
    </source>
</evidence>
<dbReference type="Gene3D" id="2.40.50.40">
    <property type="match status" value="1"/>
</dbReference>
<dbReference type="Pfam" id="PF00048">
    <property type="entry name" value="IL8"/>
    <property type="match status" value="1"/>
</dbReference>
<dbReference type="FunFam" id="2.40.50.40:FF:000002">
    <property type="entry name" value="C-C motif chemokine"/>
    <property type="match status" value="1"/>
</dbReference>
<dbReference type="GO" id="GO:0005615">
    <property type="term" value="C:extracellular space"/>
    <property type="evidence" value="ECO:0007669"/>
    <property type="project" value="UniProtKB-KW"/>
</dbReference>
<evidence type="ECO:0000256" key="2">
    <source>
        <dbReference type="ARBA" id="ARBA00010868"/>
    </source>
</evidence>
<dbReference type="PANTHER" id="PTHR12015:SF147">
    <property type="entry name" value="C-C MOTIF CHEMOKINE 13"/>
    <property type="match status" value="1"/>
</dbReference>
<evidence type="ECO:0000313" key="12">
    <source>
        <dbReference type="RefSeq" id="XP_004635568.1"/>
    </source>
</evidence>
<accession>A0A6P3FDM9</accession>
<evidence type="ECO:0000256" key="3">
    <source>
        <dbReference type="ARBA" id="ARBA00022500"/>
    </source>
</evidence>
<dbReference type="SMART" id="SM00199">
    <property type="entry name" value="SCY"/>
    <property type="match status" value="1"/>
</dbReference>
<dbReference type="InterPro" id="IPR001811">
    <property type="entry name" value="Chemokine_IL8-like_dom"/>
</dbReference>
<keyword evidence="4" id="KW-0202">Cytokine</keyword>
<keyword evidence="3" id="KW-0145">Chemotaxis</keyword>
<evidence type="ECO:0000256" key="9">
    <source>
        <dbReference type="SAM" id="SignalP"/>
    </source>
</evidence>
<dbReference type="CDD" id="cd00272">
    <property type="entry name" value="Chemokine_CC"/>
    <property type="match status" value="1"/>
</dbReference>
<dbReference type="FunCoup" id="A0A6P3FDM9">
    <property type="interactions" value="597"/>
</dbReference>
<dbReference type="Proteomes" id="UP000515203">
    <property type="component" value="Unplaced"/>
</dbReference>
<feature type="chain" id="PRO_5028205253" evidence="9">
    <location>
        <begin position="24"/>
        <end position="101"/>
    </location>
</feature>
<dbReference type="InterPro" id="IPR036048">
    <property type="entry name" value="Interleukin_8-like_sf"/>
</dbReference>
<feature type="signal peptide" evidence="9">
    <location>
        <begin position="1"/>
        <end position="23"/>
    </location>
</feature>
<dbReference type="InterPro" id="IPR039809">
    <property type="entry name" value="Chemokine_b/g/d"/>
</dbReference>
<gene>
    <name evidence="12" type="primary">LOC101589295</name>
</gene>
<evidence type="ECO:0000256" key="1">
    <source>
        <dbReference type="ARBA" id="ARBA00004613"/>
    </source>
</evidence>
<keyword evidence="11" id="KW-1185">Reference proteome</keyword>
<dbReference type="InParanoid" id="A0A6P3FDM9"/>
<dbReference type="GO" id="GO:0006954">
    <property type="term" value="P:inflammatory response"/>
    <property type="evidence" value="ECO:0007669"/>
    <property type="project" value="UniProtKB-KW"/>
</dbReference>
<organism evidence="11 12">
    <name type="scientific">Octodon degus</name>
    <name type="common">Degu</name>
    <name type="synonym">Sciurus degus</name>
    <dbReference type="NCBI Taxonomy" id="10160"/>
    <lineage>
        <taxon>Eukaryota</taxon>
        <taxon>Metazoa</taxon>
        <taxon>Chordata</taxon>
        <taxon>Craniata</taxon>
        <taxon>Vertebrata</taxon>
        <taxon>Euteleostomi</taxon>
        <taxon>Mammalia</taxon>
        <taxon>Eutheria</taxon>
        <taxon>Euarchontoglires</taxon>
        <taxon>Glires</taxon>
        <taxon>Rodentia</taxon>
        <taxon>Hystricomorpha</taxon>
        <taxon>Octodontidae</taxon>
        <taxon>Octodon</taxon>
    </lineage>
</organism>
<evidence type="ECO:0000256" key="4">
    <source>
        <dbReference type="ARBA" id="ARBA00022514"/>
    </source>
</evidence>
<dbReference type="OrthoDB" id="8934837at2759"/>
<dbReference type="AlphaFoldDB" id="A0A6P3FDM9"/>
<dbReference type="GO" id="GO:0030335">
    <property type="term" value="P:positive regulation of cell migration"/>
    <property type="evidence" value="ECO:0007669"/>
    <property type="project" value="TreeGrafter"/>
</dbReference>
<dbReference type="SUPFAM" id="SSF54117">
    <property type="entry name" value="Interleukin 8-like chemokines"/>
    <property type="match status" value="1"/>
</dbReference>
<keyword evidence="5" id="KW-0964">Secreted</keyword>
<keyword evidence="7" id="KW-1015">Disulfide bond</keyword>
<dbReference type="PANTHER" id="PTHR12015">
    <property type="entry name" value="SMALL INDUCIBLE CYTOKINE A"/>
    <property type="match status" value="1"/>
</dbReference>
<dbReference type="GO" id="GO:0048245">
    <property type="term" value="P:eosinophil chemotaxis"/>
    <property type="evidence" value="ECO:0007669"/>
    <property type="project" value="TreeGrafter"/>
</dbReference>
<proteinExistence type="inferred from homology"/>
<dbReference type="GeneID" id="101589295"/>
<comment type="subcellular location">
    <subcellularLocation>
        <location evidence="1">Secreted</location>
    </subcellularLocation>
</comment>
<keyword evidence="6 9" id="KW-0732">Signal</keyword>
<dbReference type="GO" id="GO:0070098">
    <property type="term" value="P:chemokine-mediated signaling pathway"/>
    <property type="evidence" value="ECO:0007669"/>
    <property type="project" value="TreeGrafter"/>
</dbReference>
<evidence type="ECO:0000256" key="7">
    <source>
        <dbReference type="ARBA" id="ARBA00023157"/>
    </source>
</evidence>
<dbReference type="RefSeq" id="XP_004635568.1">
    <property type="nucleotide sequence ID" value="XM_004635511.2"/>
</dbReference>
<feature type="domain" description="Chemokine interleukin-8-like" evidence="10">
    <location>
        <begin position="29"/>
        <end position="88"/>
    </location>
</feature>
<protein>
    <submittedName>
        <fullName evidence="12">Eotaxin</fullName>
    </submittedName>
</protein>
<evidence type="ECO:0000256" key="5">
    <source>
        <dbReference type="ARBA" id="ARBA00022525"/>
    </source>
</evidence>
<dbReference type="GO" id="GO:0061844">
    <property type="term" value="P:antimicrobial humoral immune response mediated by antimicrobial peptide"/>
    <property type="evidence" value="ECO:0007669"/>
    <property type="project" value="TreeGrafter"/>
</dbReference>
<evidence type="ECO:0000259" key="10">
    <source>
        <dbReference type="SMART" id="SM00199"/>
    </source>
</evidence>
<reference evidence="12" key="1">
    <citation type="submission" date="2025-08" db="UniProtKB">
        <authorList>
            <consortium name="RefSeq"/>
        </authorList>
    </citation>
    <scope>IDENTIFICATION</scope>
</reference>
<dbReference type="GO" id="GO:0008009">
    <property type="term" value="F:chemokine activity"/>
    <property type="evidence" value="ECO:0007669"/>
    <property type="project" value="InterPro"/>
</dbReference>
<keyword evidence="8" id="KW-0395">Inflammatory response</keyword>